<dbReference type="InterPro" id="IPR002890">
    <property type="entry name" value="MG2"/>
</dbReference>
<dbReference type="RefSeq" id="WP_371568056.1">
    <property type="nucleotide sequence ID" value="NZ_JASMRN010000002.1"/>
</dbReference>
<evidence type="ECO:0000256" key="1">
    <source>
        <dbReference type="ARBA" id="ARBA00010556"/>
    </source>
</evidence>
<dbReference type="Pfam" id="PF01835">
    <property type="entry name" value="MG2"/>
    <property type="match status" value="1"/>
</dbReference>
<sequence length="2167" mass="248013">MKKILLLVLLSSLSVFSQQYDKRWKKVIENENAGKFKSANAIVEKIYNKASRQQDEAQLIKCFFYQSKYSQVIDENAQSKIIDNLKIKIDHATIPTKALLNVIYAKILNQYYVKNGYIIRNRTNTTVENDDFLTWTKLDFETHIEEAITESLENETILKQTRLSKYDILFDYTEAIIFETQTLLDYILKENITLYTSKINYWQIKEDDFIPYHDILYGSSTNFCNLKLDFITNENLNKTLSLYQKQELNSTSSDLKWQRFLFVKTHILPSEMDWLSILENLQKTVDSKVVKQKIKFEKAKSYIKQASKDAHPDYNIKASEVLDSIITLNDRSNVYKRAIQSKHELELKSVSINFEKYTYPKQNSRAYITYKNIDSVRISFYKINQRDSNLFAYNYHSRDSVLNDLIVNRMPIASKNYQLKNPKTYFEYTTEVILPQLELGTYLVFFESENDIKNTKAFGYETITATNFSIIASANSNIQEFQIVDRHTGIPIEGAKILTDKFIATTDKEGKAYNSKEYDRLTPYLTIIKEKDTLNLNNSFINVVTPYPEKQKAKAKVEIYLDRAIYRPGQTIYFKGIAFQKKQGKSAVVPFTSFKVTINDPNNNTINEVDLVTNEFGSFSGEYILPKSGLVGGFKIEVEQADHYENDLQYNSKLEKHSFWDEVDFEKSFNFFTVEEYKRPKFEITFNPTNETYTVNDEITITGTTNSFTGSAVSNAVVKYSVRQETYKSKSGTNYEWSGGKSQIVLEAETKTDDTGKFNIQFIAKPDLDVKKEDLPIFSYRLTLQITDNNGETQTLNQQLVTNVGYHALKLKATLPKEIETKDKNTLLLESTNLNNTFIPTVGILKFYRVRKANNKIKPRIWEKPELESISDTEFEKLFPFEQNEKAISEEELGELVHTTNVNTEKRKTIDLNFISDWETGMYKLVFSAKDKFGNDIETKTQFNLIQSSQLFNPNTLFTAEQLNSNPGQDGFIKIKIKSIIPSLHINSSANYKYWNFYNMVTTINSNEGIITIPLRKEFEKAITINFTSVFENTVFEKKLEIILNNIQPKLNFEVASFRSKIEPGKLENWSFKLNAIGTEKESEILASMYDKSLDLFTKKDWELLDFQDNNYYYASNTKTALGFQKTYSYIQNLNTHLNEIKFKDVDTDLLWFGFNINTIENKYTLLNYKKQHSKKLREPANAKLISGIVSDPYAVLPGVTISIKGTKRQTVSDFDGYYEIAATLNETLIFSFIGYTTVEHNITGNTIDKQLKPDESTLEEVIVVGYGTMKKKSSTTTLSGIVDEADYQVYNTAGIILPLTGKAAGINLADLKTKIRGTSTISQNNNPLYVIDGKIVLEQAVKDLTASDVISVDVLKSDQATALYGGKGANGAIVIITKKGLGELNQIKARTNLSETAFFLPDLRTDKKGNLSFNFKSPEALTAWKFRLLAHNKEAVSSYLEKNVITQKELMVIPNFPRFFREKDSIVITAKISNMTSEVKTGIARLQFFDATNMQNVDVAMANTKNARNFNANPLGNTTVSWKIFVPEGLQGLQYKIVAKAGNYSDGEESVLPVLTNNILVTESIPVWIRENSKKEYVFENLKNTSSPTLKNHQFTLEYTSNPAWIAIHSLPYLMDYEHESAEQSFARYYANALATNIINSNPKIAAVFESWSKSGKDESKLKDNEELKSIILAETPWVNDAKTEDEKKTSMALLFDLEKMKNMQEVAFKKLTNQQTTAGGFTWFGGNEPNEYITRHIVAGLGHLLKLNAVEESNSKILEITSKAVPFIDGKFLLNYKSRRQETNLIDKIIWTNPRTDLHYLYSRSFYLKTNPPSDSLKLVMNRFIENIKTNWLSYSLYEKGLAAITLNRFDDKETAKKIIVSLKETSSTNVDWGMYWIDNKEGWYWYQAPIETQAILIEAFAEITNDKKSVDAMKVWLIKNKQSKNWPSTKSTTEAIYALLLQGSDWLSVKDNTVIKVGDQKILTKKLNENKKEAETGYLKINWKSSEINDEMAKIEISNKSDIPGYGGIYWQYFENLDKIESDSKNSLSISKELYLKTGNGKDAVLTKIKAPLTIGDLITVRLIISTNEDMEFVHLKDMRASCFEPIDVLSSYQYQGNLGFYKATKDAATHFFFDKIGKGTYVLEYDTRVNNKGSFSNGITTIQSMYAPEFSIHSQGIQVKVKD</sequence>
<keyword evidence="2" id="KW-0732">Signal</keyword>
<evidence type="ECO:0000313" key="5">
    <source>
        <dbReference type="Proteomes" id="UP001568894"/>
    </source>
</evidence>
<dbReference type="Pfam" id="PF17973">
    <property type="entry name" value="bMG10"/>
    <property type="match status" value="1"/>
</dbReference>
<dbReference type="Pfam" id="PF00207">
    <property type="entry name" value="A2M"/>
    <property type="match status" value="1"/>
</dbReference>
<dbReference type="InterPro" id="IPR001599">
    <property type="entry name" value="Macroglobln_a2"/>
</dbReference>
<dbReference type="Proteomes" id="UP001568894">
    <property type="component" value="Unassembled WGS sequence"/>
</dbReference>
<dbReference type="EMBL" id="JASMRN010000002">
    <property type="protein sequence ID" value="MEZ7514361.1"/>
    <property type="molecule type" value="Genomic_DNA"/>
</dbReference>
<dbReference type="InterPro" id="IPR037066">
    <property type="entry name" value="Plug_dom_sf"/>
</dbReference>
<dbReference type="InterPro" id="IPR051802">
    <property type="entry name" value="YfhM-like"/>
</dbReference>
<reference evidence="4 5" key="1">
    <citation type="submission" date="2023-05" db="EMBL/GenBank/DDBJ databases">
        <title>Adaptations of aquatic viruses from atmosphere-close ecosystems of the Central Arctic Ocean.</title>
        <authorList>
            <person name="Rahlff J."/>
            <person name="Holmfeldt K."/>
        </authorList>
    </citation>
    <scope>NUCLEOTIDE SEQUENCE [LARGE SCALE GENOMIC DNA]</scope>
    <source>
        <strain evidence="4 5">Arc14</strain>
    </source>
</reference>
<protein>
    <submittedName>
        <fullName evidence="4">MG2 domain-containing protein</fullName>
    </submittedName>
</protein>
<dbReference type="Gene3D" id="2.60.40.1930">
    <property type="match status" value="1"/>
</dbReference>
<feature type="signal peptide" evidence="2">
    <location>
        <begin position="1"/>
        <end position="17"/>
    </location>
</feature>
<evidence type="ECO:0000256" key="2">
    <source>
        <dbReference type="SAM" id="SignalP"/>
    </source>
</evidence>
<dbReference type="SUPFAM" id="SSF48239">
    <property type="entry name" value="Terpenoid cyclases/Protein prenyltransferases"/>
    <property type="match status" value="1"/>
</dbReference>
<dbReference type="SUPFAM" id="SSF49464">
    <property type="entry name" value="Carboxypeptidase regulatory domain-like"/>
    <property type="match status" value="1"/>
</dbReference>
<comment type="similarity">
    <text evidence="1">Belongs to the protease inhibitor I39 (alpha-2-macroglobulin) family. Bacterial alpha-2-macroglobulin subfamily.</text>
</comment>
<feature type="chain" id="PRO_5045768609" evidence="2">
    <location>
        <begin position="18"/>
        <end position="2167"/>
    </location>
</feature>
<feature type="domain" description="Alpha-2-macroglobulin" evidence="3">
    <location>
        <begin position="1397"/>
        <end position="1489"/>
    </location>
</feature>
<comment type="caution">
    <text evidence="4">The sequence shown here is derived from an EMBL/GenBank/DDBJ whole genome shotgun (WGS) entry which is preliminary data.</text>
</comment>
<proteinExistence type="inferred from homology"/>
<dbReference type="PANTHER" id="PTHR40094:SF1">
    <property type="entry name" value="UBIQUITIN DOMAIN-CONTAINING PROTEIN"/>
    <property type="match status" value="1"/>
</dbReference>
<dbReference type="InterPro" id="IPR008969">
    <property type="entry name" value="CarboxyPept-like_regulatory"/>
</dbReference>
<dbReference type="PANTHER" id="PTHR40094">
    <property type="entry name" value="ALPHA-2-MACROGLOBULIN HOMOLOG"/>
    <property type="match status" value="1"/>
</dbReference>
<dbReference type="InterPro" id="IPR041246">
    <property type="entry name" value="Bact_MG10"/>
</dbReference>
<dbReference type="Gene3D" id="1.50.10.20">
    <property type="match status" value="1"/>
</dbReference>
<name>A0ABV4K9S0_9FLAO</name>
<evidence type="ECO:0000313" key="4">
    <source>
        <dbReference type="EMBL" id="MEZ7514361.1"/>
    </source>
</evidence>
<dbReference type="SMART" id="SM01360">
    <property type="entry name" value="A2M"/>
    <property type="match status" value="1"/>
</dbReference>
<keyword evidence="5" id="KW-1185">Reference proteome</keyword>
<dbReference type="Gene3D" id="2.170.130.10">
    <property type="entry name" value="TonB-dependent receptor, plug domain"/>
    <property type="match status" value="1"/>
</dbReference>
<gene>
    <name evidence="4" type="ORF">QO192_03585</name>
</gene>
<accession>A0ABV4K9S0</accession>
<dbReference type="SUPFAM" id="SSF56935">
    <property type="entry name" value="Porins"/>
    <property type="match status" value="1"/>
</dbReference>
<dbReference type="InterPro" id="IPR008930">
    <property type="entry name" value="Terpenoid_cyclase/PrenylTrfase"/>
</dbReference>
<dbReference type="Gene3D" id="2.60.40.1120">
    <property type="entry name" value="Carboxypeptidase-like, regulatory domain"/>
    <property type="match status" value="1"/>
</dbReference>
<organism evidence="4 5">
    <name type="scientific">Flavobacterium frigidarium</name>
    <dbReference type="NCBI Taxonomy" id="99286"/>
    <lineage>
        <taxon>Bacteria</taxon>
        <taxon>Pseudomonadati</taxon>
        <taxon>Bacteroidota</taxon>
        <taxon>Flavobacteriia</taxon>
        <taxon>Flavobacteriales</taxon>
        <taxon>Flavobacteriaceae</taxon>
        <taxon>Flavobacterium</taxon>
    </lineage>
</organism>
<evidence type="ECO:0000259" key="3">
    <source>
        <dbReference type="SMART" id="SM01360"/>
    </source>
</evidence>
<dbReference type="Pfam" id="PF13715">
    <property type="entry name" value="CarbopepD_reg_2"/>
    <property type="match status" value="1"/>
</dbReference>